<sequence length="68" mass="6890">MLANIIIMILILGYCAFVIYKSVKNSKEGKHMGCAGCSGNCGSCGGGCGCGSAAFKGSAQEASHKKNI</sequence>
<keyword evidence="1" id="KW-1133">Transmembrane helix</keyword>
<dbReference type="Proteomes" id="UP000633936">
    <property type="component" value="Unassembled WGS sequence"/>
</dbReference>
<dbReference type="RefSeq" id="WP_118039086.1">
    <property type="nucleotide sequence ID" value="NZ_JACOQE010000004.1"/>
</dbReference>
<name>A0ABR7I235_9FIRM</name>
<organism evidence="2 3">
    <name type="scientific">Blautia intestinalis</name>
    <dbReference type="NCBI Taxonomy" id="2763028"/>
    <lineage>
        <taxon>Bacteria</taxon>
        <taxon>Bacillati</taxon>
        <taxon>Bacillota</taxon>
        <taxon>Clostridia</taxon>
        <taxon>Lachnospirales</taxon>
        <taxon>Lachnospiraceae</taxon>
        <taxon>Blautia</taxon>
    </lineage>
</organism>
<protein>
    <submittedName>
        <fullName evidence="2">FeoB-associated Cys-rich membrane protein</fullName>
    </submittedName>
</protein>
<accession>A0ABR7I235</accession>
<evidence type="ECO:0000313" key="3">
    <source>
        <dbReference type="Proteomes" id="UP000633936"/>
    </source>
</evidence>
<evidence type="ECO:0000256" key="1">
    <source>
        <dbReference type="SAM" id="Phobius"/>
    </source>
</evidence>
<reference evidence="2 3" key="1">
    <citation type="submission" date="2020-08" db="EMBL/GenBank/DDBJ databases">
        <title>Genome public.</title>
        <authorList>
            <person name="Liu C."/>
            <person name="Sun Q."/>
        </authorList>
    </citation>
    <scope>NUCLEOTIDE SEQUENCE [LARGE SCALE GENOMIC DNA]</scope>
    <source>
        <strain evidence="2 3">27-44</strain>
    </source>
</reference>
<comment type="caution">
    <text evidence="2">The sequence shown here is derived from an EMBL/GenBank/DDBJ whole genome shotgun (WGS) entry which is preliminary data.</text>
</comment>
<dbReference type="Pfam" id="PF12669">
    <property type="entry name" value="FeoB_associated"/>
    <property type="match status" value="1"/>
</dbReference>
<feature type="transmembrane region" description="Helical" evidence="1">
    <location>
        <begin position="6"/>
        <end position="23"/>
    </location>
</feature>
<keyword evidence="1" id="KW-0812">Transmembrane</keyword>
<keyword evidence="1" id="KW-0472">Membrane</keyword>
<dbReference type="EMBL" id="JACOQE010000004">
    <property type="protein sequence ID" value="MBC5740574.1"/>
    <property type="molecule type" value="Genomic_DNA"/>
</dbReference>
<gene>
    <name evidence="2" type="ORF">H8Z79_08875</name>
</gene>
<proteinExistence type="predicted"/>
<evidence type="ECO:0000313" key="2">
    <source>
        <dbReference type="EMBL" id="MBC5740574.1"/>
    </source>
</evidence>
<keyword evidence="3" id="KW-1185">Reference proteome</keyword>